<dbReference type="EMBL" id="VWFO01000255">
    <property type="protein sequence ID" value="KAA4658027.1"/>
    <property type="molecule type" value="Genomic_DNA"/>
</dbReference>
<accession>A0A642C659</accession>
<organism evidence="2 3">
    <name type="scientific">Bacteroides ovatus</name>
    <dbReference type="NCBI Taxonomy" id="28116"/>
    <lineage>
        <taxon>Bacteria</taxon>
        <taxon>Pseudomonadati</taxon>
        <taxon>Bacteroidota</taxon>
        <taxon>Bacteroidia</taxon>
        <taxon>Bacteroidales</taxon>
        <taxon>Bacteroidaceae</taxon>
        <taxon>Bacteroides</taxon>
    </lineage>
</organism>
<evidence type="ECO:0000313" key="2">
    <source>
        <dbReference type="EMBL" id="KAA4658027.1"/>
    </source>
</evidence>
<evidence type="ECO:0000259" key="1">
    <source>
        <dbReference type="Pfam" id="PF20448"/>
    </source>
</evidence>
<reference evidence="2 3" key="1">
    <citation type="journal article" date="2019" name="Nat. Med.">
        <title>A library of human gut bacterial isolates paired with longitudinal multiomics data enables mechanistic microbiome research.</title>
        <authorList>
            <person name="Poyet M."/>
            <person name="Groussin M."/>
            <person name="Gibbons S.M."/>
            <person name="Avila-Pacheco J."/>
            <person name="Jiang X."/>
            <person name="Kearney S.M."/>
            <person name="Perrotta A.R."/>
            <person name="Berdy B."/>
            <person name="Zhao S."/>
            <person name="Lieberman T.D."/>
            <person name="Swanson P.K."/>
            <person name="Smith M."/>
            <person name="Roesemann S."/>
            <person name="Alexander J.E."/>
            <person name="Rich S.A."/>
            <person name="Livny J."/>
            <person name="Vlamakis H."/>
            <person name="Clish C."/>
            <person name="Bullock K."/>
            <person name="Deik A."/>
            <person name="Scott J."/>
            <person name="Pierce K.A."/>
            <person name="Xavier R.J."/>
            <person name="Alm E.J."/>
        </authorList>
    </citation>
    <scope>NUCLEOTIDE SEQUENCE [LARGE SCALE GENOMIC DNA]</scope>
    <source>
        <strain evidence="2 3">BIOML-A14</strain>
    </source>
</reference>
<dbReference type="InterPro" id="IPR046551">
    <property type="entry name" value="DUF6705"/>
</dbReference>
<dbReference type="Pfam" id="PF20448">
    <property type="entry name" value="DUF6705"/>
    <property type="match status" value="1"/>
</dbReference>
<feature type="domain" description="DUF6705" evidence="1">
    <location>
        <begin position="1"/>
        <end position="114"/>
    </location>
</feature>
<evidence type="ECO:0000313" key="3">
    <source>
        <dbReference type="Proteomes" id="UP000435985"/>
    </source>
</evidence>
<name>A0A642C659_BACOV</name>
<proteinExistence type="predicted"/>
<dbReference type="Proteomes" id="UP000435985">
    <property type="component" value="Unassembled WGS sequence"/>
</dbReference>
<comment type="caution">
    <text evidence="2">The sequence shown here is derived from an EMBL/GenBank/DDBJ whole genome shotgun (WGS) entry which is preliminary data.</text>
</comment>
<feature type="non-terminal residue" evidence="2">
    <location>
        <position position="1"/>
    </location>
</feature>
<dbReference type="AlphaFoldDB" id="A0A642C659"/>
<gene>
    <name evidence="2" type="ORF">F3B98_28845</name>
</gene>
<sequence length="114" mass="13362">VLENYMSGFPVYWDFSKDPRPNNMYIWVSNHSLRLDDINPNYVSVWFYDQRKRHFGGKGITGGYIQLLSPTKIRWKLDELTGIWNETEGDESISDAERRPIGFSVPDDVIMTKE</sequence>
<protein>
    <recommendedName>
        <fullName evidence="1">DUF6705 domain-containing protein</fullName>
    </recommendedName>
</protein>